<reference evidence="12 13" key="1">
    <citation type="journal article" date="2009" name="J. Biol. Chem.">
        <title>A structural model for the damage-sensing complex in bacterial nucleotide excision repair.</title>
        <authorList>
            <person name="Pakotiprapha D."/>
            <person name="Liu Y."/>
            <person name="Verdine G.L."/>
            <person name="Jeruzalmi D."/>
        </authorList>
    </citation>
    <scope>X-RAY CRYSTALLOGRAPHY (1.80 ANGSTROMS) OF 5-119</scope>
</reference>
<evidence type="ECO:0000256" key="2">
    <source>
        <dbReference type="ARBA" id="ARBA00022490"/>
    </source>
</evidence>
<keyword evidence="5" id="KW-0227">DNA damage</keyword>
<evidence type="ECO:0000256" key="7">
    <source>
        <dbReference type="ARBA" id="ARBA00022840"/>
    </source>
</evidence>
<dbReference type="EvolutionaryTrace" id="D0VX13"/>
<organism evidence="12">
    <name type="scientific">Geobacillus stearothermophilus</name>
    <name type="common">Bacillus stearothermophilus</name>
    <dbReference type="NCBI Taxonomy" id="1422"/>
    <lineage>
        <taxon>Bacteria</taxon>
        <taxon>Bacillati</taxon>
        <taxon>Bacillota</taxon>
        <taxon>Bacilli</taxon>
        <taxon>Bacillales</taxon>
        <taxon>Anoxybacillaceae</taxon>
        <taxon>Geobacillus</taxon>
    </lineage>
</organism>
<keyword evidence="10" id="KW-0234">DNA repair</keyword>
<gene>
    <name evidence="12" type="primary">uvrA</name>
</gene>
<name>D0VX13_GEOSE</name>
<keyword evidence="6" id="KW-0228">DNA excision</keyword>
<keyword evidence="4" id="KW-0547">Nucleotide-binding</keyword>
<dbReference type="PDBsum" id="3FPN"/>
<dbReference type="Gene3D" id="3.30.190.20">
    <property type="match status" value="1"/>
</dbReference>
<dbReference type="PDB" id="3FPN">
    <property type="method" value="X-ray"/>
    <property type="resolution" value="1.80 A"/>
    <property type="chains" value="A=5-119"/>
</dbReference>
<feature type="domain" description="UvrA interaction" evidence="11">
    <location>
        <begin position="5"/>
        <end position="110"/>
    </location>
</feature>
<keyword evidence="2" id="KW-0963">Cytoplasm</keyword>
<evidence type="ECO:0000259" key="11">
    <source>
        <dbReference type="Pfam" id="PF17760"/>
    </source>
</evidence>
<dbReference type="PANTHER" id="PTHR43152">
    <property type="entry name" value="UVRABC SYSTEM PROTEIN A"/>
    <property type="match status" value="1"/>
</dbReference>
<dbReference type="GO" id="GO:0006281">
    <property type="term" value="P:DNA repair"/>
    <property type="evidence" value="ECO:0007669"/>
    <property type="project" value="UniProtKB-KW"/>
</dbReference>
<dbReference type="GO" id="GO:0004518">
    <property type="term" value="F:nuclease activity"/>
    <property type="evidence" value="ECO:0007669"/>
    <property type="project" value="UniProtKB-KW"/>
</dbReference>
<dbReference type="AlphaFoldDB" id="D0VX13"/>
<keyword evidence="9" id="KW-0238">DNA-binding</keyword>
<keyword evidence="3" id="KW-0677">Repeat</keyword>
<dbReference type="PANTHER" id="PTHR43152:SF3">
    <property type="entry name" value="UVRABC SYSTEM PROTEIN A"/>
    <property type="match status" value="1"/>
</dbReference>
<dbReference type="InterPro" id="IPR041102">
    <property type="entry name" value="UvrA_inter"/>
</dbReference>
<dbReference type="GO" id="GO:0005737">
    <property type="term" value="C:cytoplasm"/>
    <property type="evidence" value="ECO:0007669"/>
    <property type="project" value="UniProtKB-SubCell"/>
</dbReference>
<evidence type="ECO:0000256" key="8">
    <source>
        <dbReference type="ARBA" id="ARBA00022881"/>
    </source>
</evidence>
<keyword evidence="8" id="KW-0267">Excision nuclease</keyword>
<evidence type="ECO:0000313" key="12">
    <source>
        <dbReference type="PDB" id="3FPN"/>
    </source>
</evidence>
<proteinExistence type="evidence at protein level"/>
<evidence type="ECO:0000256" key="5">
    <source>
        <dbReference type="ARBA" id="ARBA00022763"/>
    </source>
</evidence>
<dbReference type="GO" id="GO:0003677">
    <property type="term" value="F:DNA binding"/>
    <property type="evidence" value="ECO:0007669"/>
    <property type="project" value="UniProtKB-KW"/>
</dbReference>
<evidence type="ECO:0000256" key="9">
    <source>
        <dbReference type="ARBA" id="ARBA00023125"/>
    </source>
</evidence>
<evidence type="ECO:0007829" key="13">
    <source>
        <dbReference type="PDB" id="3FPN"/>
    </source>
</evidence>
<evidence type="ECO:0000256" key="6">
    <source>
        <dbReference type="ARBA" id="ARBA00022769"/>
    </source>
</evidence>
<keyword evidence="12 13" id="KW-0002">3D-structure</keyword>
<comment type="subcellular location">
    <subcellularLocation>
        <location evidence="1">Cytoplasm</location>
    </subcellularLocation>
</comment>
<evidence type="ECO:0000256" key="3">
    <source>
        <dbReference type="ARBA" id="ARBA00022737"/>
    </source>
</evidence>
<evidence type="ECO:0000256" key="10">
    <source>
        <dbReference type="ARBA" id="ARBA00023204"/>
    </source>
</evidence>
<dbReference type="GO" id="GO:0005524">
    <property type="term" value="F:ATP binding"/>
    <property type="evidence" value="ECO:0007669"/>
    <property type="project" value="UniProtKB-KW"/>
</dbReference>
<keyword evidence="7" id="KW-0067">ATP-binding</keyword>
<evidence type="ECO:0000256" key="4">
    <source>
        <dbReference type="ARBA" id="ARBA00022741"/>
    </source>
</evidence>
<accession>D0VX13</accession>
<protein>
    <submittedName>
        <fullName evidence="12">Geobacillus stearothermophilus UvrA interaction domain</fullName>
    </submittedName>
</protein>
<sequence length="119" mass="13325">GSHMTIEQMVDRLLSYPERTKMQILAPIVSGKKGTHAKTLEDIRKQGYVRVRIDREMRELTGDIELEKNKKHSIDVVVDRIIIKDGIAARLADSLETALKLADGKVVVDVIGEGELLFS</sequence>
<evidence type="ECO:0000256" key="1">
    <source>
        <dbReference type="ARBA" id="ARBA00004496"/>
    </source>
</evidence>
<dbReference type="SMR" id="D0VX13"/>
<dbReference type="Pfam" id="PF17760">
    <property type="entry name" value="UvrA_inter"/>
    <property type="match status" value="1"/>
</dbReference>